<dbReference type="Proteomes" id="UP000268093">
    <property type="component" value="Unassembled WGS sequence"/>
</dbReference>
<dbReference type="Pfam" id="PF00150">
    <property type="entry name" value="Cellulase"/>
    <property type="match status" value="1"/>
</dbReference>
<dbReference type="Pfam" id="PF18564">
    <property type="entry name" value="Glyco_hydro_5_C"/>
    <property type="match status" value="1"/>
</dbReference>
<feature type="signal peptide" evidence="5">
    <location>
        <begin position="1"/>
        <end position="15"/>
    </location>
</feature>
<dbReference type="InterPro" id="IPR017853">
    <property type="entry name" value="GH"/>
</dbReference>
<dbReference type="InterPro" id="IPR001547">
    <property type="entry name" value="Glyco_hydro_5"/>
</dbReference>
<evidence type="ECO:0000313" key="8">
    <source>
        <dbReference type="EMBL" id="RUP51514.1"/>
    </source>
</evidence>
<proteinExistence type="inferred from homology"/>
<evidence type="ECO:0000256" key="1">
    <source>
        <dbReference type="ARBA" id="ARBA00005641"/>
    </source>
</evidence>
<dbReference type="GO" id="GO:0000272">
    <property type="term" value="P:polysaccharide catabolic process"/>
    <property type="evidence" value="ECO:0007669"/>
    <property type="project" value="InterPro"/>
</dbReference>
<dbReference type="Gene3D" id="2.60.40.1180">
    <property type="entry name" value="Golgi alpha-mannosidase II"/>
    <property type="match status" value="1"/>
</dbReference>
<keyword evidence="3 4" id="KW-0326">Glycosidase</keyword>
<evidence type="ECO:0000256" key="3">
    <source>
        <dbReference type="ARBA" id="ARBA00023295"/>
    </source>
</evidence>
<feature type="chain" id="PRO_5019374828" evidence="5">
    <location>
        <begin position="16"/>
        <end position="494"/>
    </location>
</feature>
<keyword evidence="9" id="KW-1185">Reference proteome</keyword>
<keyword evidence="5" id="KW-0732">Signal</keyword>
<accession>A0A433DKU1</accession>
<comment type="caution">
    <text evidence="8">The sequence shown here is derived from an EMBL/GenBank/DDBJ whole genome shotgun (WGS) entry which is preliminary data.</text>
</comment>
<keyword evidence="2 4" id="KW-0378">Hydrolase</keyword>
<evidence type="ECO:0000259" key="6">
    <source>
        <dbReference type="Pfam" id="PF00150"/>
    </source>
</evidence>
<dbReference type="InterPro" id="IPR041036">
    <property type="entry name" value="GH5_C"/>
</dbReference>
<dbReference type="EMBL" id="RBNI01000678">
    <property type="protein sequence ID" value="RUP51514.1"/>
    <property type="molecule type" value="Genomic_DNA"/>
</dbReference>
<gene>
    <name evidence="8" type="ORF">BC936DRAFT_147751</name>
</gene>
<reference evidence="8 9" key="1">
    <citation type="journal article" date="2018" name="New Phytol.">
        <title>Phylogenomics of Endogonaceae and evolution of mycorrhizas within Mucoromycota.</title>
        <authorList>
            <person name="Chang Y."/>
            <person name="Desiro A."/>
            <person name="Na H."/>
            <person name="Sandor L."/>
            <person name="Lipzen A."/>
            <person name="Clum A."/>
            <person name="Barry K."/>
            <person name="Grigoriev I.V."/>
            <person name="Martin F.M."/>
            <person name="Stajich J.E."/>
            <person name="Smith M.E."/>
            <person name="Bonito G."/>
            <person name="Spatafora J.W."/>
        </authorList>
    </citation>
    <scope>NUCLEOTIDE SEQUENCE [LARGE SCALE GENOMIC DNA]</scope>
    <source>
        <strain evidence="8 9">GMNB39</strain>
    </source>
</reference>
<dbReference type="GO" id="GO:1901136">
    <property type="term" value="P:carbohydrate derivative catabolic process"/>
    <property type="evidence" value="ECO:0007669"/>
    <property type="project" value="UniProtKB-ARBA"/>
</dbReference>
<dbReference type="GO" id="GO:0016042">
    <property type="term" value="P:lipid catabolic process"/>
    <property type="evidence" value="ECO:0007669"/>
    <property type="project" value="UniProtKB-ARBA"/>
</dbReference>
<dbReference type="GO" id="GO:0004553">
    <property type="term" value="F:hydrolase activity, hydrolyzing O-glycosyl compounds"/>
    <property type="evidence" value="ECO:0007669"/>
    <property type="project" value="InterPro"/>
</dbReference>
<dbReference type="AlphaFoldDB" id="A0A433DKU1"/>
<organism evidence="8 9">
    <name type="scientific">Jimgerdemannia flammicorona</name>
    <dbReference type="NCBI Taxonomy" id="994334"/>
    <lineage>
        <taxon>Eukaryota</taxon>
        <taxon>Fungi</taxon>
        <taxon>Fungi incertae sedis</taxon>
        <taxon>Mucoromycota</taxon>
        <taxon>Mucoromycotina</taxon>
        <taxon>Endogonomycetes</taxon>
        <taxon>Endogonales</taxon>
        <taxon>Endogonaceae</taxon>
        <taxon>Jimgerdemannia</taxon>
    </lineage>
</organism>
<evidence type="ECO:0000313" key="9">
    <source>
        <dbReference type="Proteomes" id="UP000268093"/>
    </source>
</evidence>
<dbReference type="InterPro" id="IPR052066">
    <property type="entry name" value="Glycosphingolipid_Hydrolases"/>
</dbReference>
<dbReference type="SUPFAM" id="SSF51445">
    <property type="entry name" value="(Trans)glycosidases"/>
    <property type="match status" value="1"/>
</dbReference>
<dbReference type="Gene3D" id="3.20.20.80">
    <property type="entry name" value="Glycosidases"/>
    <property type="match status" value="1"/>
</dbReference>
<dbReference type="PANTHER" id="PTHR31308">
    <property type="match status" value="1"/>
</dbReference>
<dbReference type="PANTHER" id="PTHR31308:SF3">
    <property type="entry name" value="ENDOGLYCOCERAMIDASE"/>
    <property type="match status" value="1"/>
</dbReference>
<evidence type="ECO:0000256" key="5">
    <source>
        <dbReference type="SAM" id="SignalP"/>
    </source>
</evidence>
<feature type="domain" description="Glycoside hydrolase family 5" evidence="6">
    <location>
        <begin position="79"/>
        <end position="306"/>
    </location>
</feature>
<evidence type="ECO:0000259" key="7">
    <source>
        <dbReference type="Pfam" id="PF18564"/>
    </source>
</evidence>
<dbReference type="InterPro" id="IPR013780">
    <property type="entry name" value="Glyco_hydro_b"/>
</dbReference>
<dbReference type="OrthoDB" id="1887033at2759"/>
<name>A0A433DKU1_9FUNG</name>
<feature type="domain" description="Glycoside hydrolase family 5 C-terminal" evidence="7">
    <location>
        <begin position="406"/>
        <end position="491"/>
    </location>
</feature>
<evidence type="ECO:0000256" key="2">
    <source>
        <dbReference type="ARBA" id="ARBA00022801"/>
    </source>
</evidence>
<protein>
    <submittedName>
        <fullName evidence="8">Glycoside hydrolase superfamily</fullName>
    </submittedName>
</protein>
<sequence length="494" mass="55117">MKLIASALIITIATAAQLVASQVQPSQPFPLSRVTHIDSHRNFIDEHGRTMFFRGLNVVVKKSPYAPSLDHFDPFDSFTEEDAKLLSDLNVNVIRLETNLSTTNGCSGALWAGIEPVRGQYNETLLGQLKSITTLAQKYGIYVLLEAHQDLMSERFCGNGLPDWAFPTDLNIKSNFPSPIGTAFKNYDSRGYPTEEECATLGNNWPLYSFTTAINNAWDAFFKNETGIRDAFSTLWTKLAQEFKEYPNLLGYEILNEPWIGNLFKNPALILPGVADYKKFYALWSEVANSIRSVDGKHLVFFEGNLMYPIPQGPNIGPVQVTMAARKFDANRLGSGYMLTEFQFWWTGNLHDIAGYLKVIQQADEYQQSIIGWKYKKYGTANLGDFGSLYDNQGIYHKEYEKLLGRTFASAVQGVPNKIHFDDATAIFTLQYTADSLIQAPTEIRIAPAVFYPQGYSVDVSPAGAAQYYAASVGVINVWAASGFSSITIKVHPK</sequence>
<evidence type="ECO:0000256" key="4">
    <source>
        <dbReference type="RuleBase" id="RU361153"/>
    </source>
</evidence>
<comment type="similarity">
    <text evidence="1 4">Belongs to the glycosyl hydrolase 5 (cellulase A) family.</text>
</comment>